<evidence type="ECO:0000313" key="8">
    <source>
        <dbReference type="Proteomes" id="UP000472676"/>
    </source>
</evidence>
<keyword evidence="4" id="KW-0804">Transcription</keyword>
<evidence type="ECO:0000256" key="5">
    <source>
        <dbReference type="PROSITE-ProRule" id="PRU00335"/>
    </source>
</evidence>
<dbReference type="Pfam" id="PF13977">
    <property type="entry name" value="TetR_C_6"/>
    <property type="match status" value="1"/>
</dbReference>
<dbReference type="RefSeq" id="WP_166254922.1">
    <property type="nucleotide sequence ID" value="NZ_JAAMOW010000004.1"/>
</dbReference>
<keyword evidence="3 5" id="KW-0238">DNA-binding</keyword>
<dbReference type="Gene3D" id="1.10.357.10">
    <property type="entry name" value="Tetracycline Repressor, domain 2"/>
    <property type="match status" value="1"/>
</dbReference>
<proteinExistence type="predicted"/>
<accession>A0A6M2BR60</accession>
<evidence type="ECO:0000259" key="6">
    <source>
        <dbReference type="PROSITE" id="PS50977"/>
    </source>
</evidence>
<reference evidence="7 8" key="1">
    <citation type="journal article" date="2014" name="Int. J. Syst. Evol. Microbiol.">
        <title>Solimonas terrae sp. nov., isolated from soil.</title>
        <authorList>
            <person name="Kim S.J."/>
            <person name="Moon J.Y."/>
            <person name="Weon H.Y."/>
            <person name="Ahn J.H."/>
            <person name="Chen W.M."/>
            <person name="Kwon S.W."/>
        </authorList>
    </citation>
    <scope>NUCLEOTIDE SEQUENCE [LARGE SCALE GENOMIC DNA]</scope>
    <source>
        <strain evidence="7 8">KIS83-12</strain>
    </source>
</reference>
<evidence type="ECO:0000256" key="1">
    <source>
        <dbReference type="ARBA" id="ARBA00022491"/>
    </source>
</evidence>
<dbReference type="AlphaFoldDB" id="A0A6M2BR60"/>
<dbReference type="SUPFAM" id="SSF46689">
    <property type="entry name" value="Homeodomain-like"/>
    <property type="match status" value="1"/>
</dbReference>
<feature type="domain" description="HTH tetR-type" evidence="6">
    <location>
        <begin position="28"/>
        <end position="88"/>
    </location>
</feature>
<dbReference type="InterPro" id="IPR039538">
    <property type="entry name" value="BetI_C"/>
</dbReference>
<dbReference type="PRINTS" id="PR00455">
    <property type="entry name" value="HTHTETR"/>
</dbReference>
<dbReference type="Pfam" id="PF00440">
    <property type="entry name" value="TetR_N"/>
    <property type="match status" value="1"/>
</dbReference>
<feature type="DNA-binding region" description="H-T-H motif" evidence="5">
    <location>
        <begin position="51"/>
        <end position="70"/>
    </location>
</feature>
<dbReference type="Proteomes" id="UP000472676">
    <property type="component" value="Unassembled WGS sequence"/>
</dbReference>
<dbReference type="InterPro" id="IPR009057">
    <property type="entry name" value="Homeodomain-like_sf"/>
</dbReference>
<comment type="caution">
    <text evidence="7">The sequence shown here is derived from an EMBL/GenBank/DDBJ whole genome shotgun (WGS) entry which is preliminary data.</text>
</comment>
<evidence type="ECO:0000313" key="7">
    <source>
        <dbReference type="EMBL" id="NGY04810.1"/>
    </source>
</evidence>
<gene>
    <name evidence="7" type="ORF">G7Y85_08535</name>
</gene>
<organism evidence="7 8">
    <name type="scientific">Solimonas terrae</name>
    <dbReference type="NCBI Taxonomy" id="1396819"/>
    <lineage>
        <taxon>Bacteria</taxon>
        <taxon>Pseudomonadati</taxon>
        <taxon>Pseudomonadota</taxon>
        <taxon>Gammaproteobacteria</taxon>
        <taxon>Nevskiales</taxon>
        <taxon>Nevskiaceae</taxon>
        <taxon>Solimonas</taxon>
    </lineage>
</organism>
<evidence type="ECO:0000256" key="3">
    <source>
        <dbReference type="ARBA" id="ARBA00023125"/>
    </source>
</evidence>
<dbReference type="GO" id="GO:0003677">
    <property type="term" value="F:DNA binding"/>
    <property type="evidence" value="ECO:0007669"/>
    <property type="project" value="UniProtKB-UniRule"/>
</dbReference>
<evidence type="ECO:0000256" key="4">
    <source>
        <dbReference type="ARBA" id="ARBA00023163"/>
    </source>
</evidence>
<dbReference type="EMBL" id="JAAMOW010000004">
    <property type="protein sequence ID" value="NGY04810.1"/>
    <property type="molecule type" value="Genomic_DNA"/>
</dbReference>
<dbReference type="InterPro" id="IPR001647">
    <property type="entry name" value="HTH_TetR"/>
</dbReference>
<sequence length="212" mass="23590">MSHRGLLLSLPTGIVRGARMAETRRPAEESRALLIEAAVEIIRTEGYGALSARRLAEKVGLKRQIVHYYFRTIEELLLSVVRFYGDSGLARMREALRRDPLKALWKVQVDASATTFAFIAMASHEPAIRAEMRHYMDEFRQVQTEAIAAYFQARGVKPELPPAAIAILIQSVSQTLAVESSIGAVRGHAEARAAIDALLRRLTRDKKTAPAR</sequence>
<name>A0A6M2BR60_9GAMM</name>
<dbReference type="PANTHER" id="PTHR47506:SF6">
    <property type="entry name" value="HTH-TYPE TRANSCRIPTIONAL REPRESSOR NEMR"/>
    <property type="match status" value="1"/>
</dbReference>
<dbReference type="PANTHER" id="PTHR47506">
    <property type="entry name" value="TRANSCRIPTIONAL REGULATORY PROTEIN"/>
    <property type="match status" value="1"/>
</dbReference>
<protein>
    <submittedName>
        <fullName evidence="7">TetR/AcrR family transcriptional regulator</fullName>
    </submittedName>
</protein>
<evidence type="ECO:0000256" key="2">
    <source>
        <dbReference type="ARBA" id="ARBA00023015"/>
    </source>
</evidence>
<dbReference type="InterPro" id="IPR036271">
    <property type="entry name" value="Tet_transcr_reg_TetR-rel_C_sf"/>
</dbReference>
<keyword evidence="1" id="KW-0678">Repressor</keyword>
<keyword evidence="2" id="KW-0805">Transcription regulation</keyword>
<keyword evidence="8" id="KW-1185">Reference proteome</keyword>
<dbReference type="SUPFAM" id="SSF48498">
    <property type="entry name" value="Tetracyclin repressor-like, C-terminal domain"/>
    <property type="match status" value="1"/>
</dbReference>
<dbReference type="PROSITE" id="PS50977">
    <property type="entry name" value="HTH_TETR_2"/>
    <property type="match status" value="1"/>
</dbReference>